<sequence length="1529" mass="163909">MSNRDSLGFGDLLPQDVVEIFAQEKHSKRGLKKRSNSLGRALGWLKGKKKKDVGATGKSLGLGPALDLALDGHPAGLQSAHKGGQKSGKQAHQHGNSHAVLKQNDKTPAPPMLQENVFIETSRPKYLEDLHTEALEGLKMMQQEETNNGVEYQDNESTISNMTVQTDGEGGGFMTDSTTADTSSVVSVQSSVSTRSGLTRQASTFRPLNSGKKTKRRRHKKTLAGIPQHVQRELGLDRAGWTLSQKQDQEQPYNGDTDNSHTSDGPQKGTSTNPHYKNVIQPLNKDQVEQPDATHAGHRDETALLRHLGSDFSDGQSSVSQGPPSPVMSISPQAAYMSTIIRNAVLPPSIEVVEISRGRSHNSVRTVSKSSLLLSSPAPSRASSRASSSRNTSSKASTISSAYCHNPYSLSDSSCWSNSESSETLVSDSSTISSGSTLRQARSRDKDCSAKEDKVSVHASVSKASKCTSNGKLIGKAGEIRKEGHFVRSLSVTKPKKAPPPPSRSYSLHSKMKRRSRDLAEVKVIAGVPSVQPGSSPMHSRTIDSPDYNADTSSLDDTGSVSFSPTKSQLKELKTEYAETISKDASQEKQGVLQVNKLGKIISPSSGYSSQDATSPQFSKQPHSSSSRHKRGFLAKLQRFFPGSTPAGLAQPLVTQPAIPEKRKPIDSVDTLSVSTSVRTLRDLFDIPPYPKVHAPPPPPPEVWAHSKRTFELLLGPPAPDDVYAIIKKNPKDRRQRQSPSASTEGSVKSLVAERKHKSPTITMESVNGSLHVLQMKKVQESGIVNTEIHKEDNEKLVQNVDLKGNSEVAVKDEKVRVSDMLNGMILKAVEKREERLIAIREDVKKTAAQGTEVKTLPAISLAHISPSPSPLAAHHPPKLLTKQTAKVASVTSVQPVVSPDSSWPPPPSPMGQAGVGRSDQTDFALPPPPLFSEVVIPVQVPPERSLPVGGSSSTTTFVTSLKTECVKVTTAAEPQRSSSVQVITSPPLNIPPPPSYTAPPPPINPVSPPKTQKVFLPPEEVIPLPPPEEFCLPPPKEFSAPPPTEVSAVRPKESSLQVQEVPPLVKDITPTLIKVVSPPLFPHLVIKTSPLPPNEISTQSTEEVAPSFSQDSASQSSVEATVVSNLAPPQSIPPAPPLPSPPKVSRQDINLTQETIPSKSCVSILTPSRSIPAPLPIEFLHQPPVVPLNTDGPVTQEAPLSIPPVPAPETYSSDKAQEPPPPPTVNIPLPPPLPVQGLASIKHQPSHSSTEVQNQTLPSARVVQEELTPIVTPLLLQMVKLRAVNSSHEPPKTEKQPQAEVMMRKQKSCSQMATSSVSGEAPQKPIRKSLIMTCPTSTSPPVITTSQPDPPKSQSVVVPPASSSAALCPMSKSPPAMTATPSMNLQEAIRLRTAARSKERPASRLSLPSPPSPIDPHKSPSSTASFIFSKSNKRAMIETKRAPEAKPTVQQNQGVSFVTKVMSEAEKKGVKVPPPVATKPNTMVKENENGEEMEQTAGQEAEQEHIEGAAEKTNGTAGTVEGGETPST</sequence>
<dbReference type="GO" id="GO:0030154">
    <property type="term" value="P:cell differentiation"/>
    <property type="evidence" value="ECO:0007669"/>
    <property type="project" value="TreeGrafter"/>
</dbReference>
<dbReference type="Ensembl" id="ENSMALT00000007845.1">
    <property type="protein sequence ID" value="ENSMALP00000007680.1"/>
    <property type="gene ID" value="ENSMALG00000005462.1"/>
</dbReference>
<feature type="region of interest" description="Disordered" evidence="1">
    <location>
        <begin position="604"/>
        <end position="629"/>
    </location>
</feature>
<feature type="region of interest" description="Disordered" evidence="1">
    <location>
        <begin position="359"/>
        <end position="396"/>
    </location>
</feature>
<evidence type="ECO:0000313" key="3">
    <source>
        <dbReference type="Proteomes" id="UP000261600"/>
    </source>
</evidence>
<evidence type="ECO:0000313" key="2">
    <source>
        <dbReference type="Ensembl" id="ENSMALP00000007680.1"/>
    </source>
</evidence>
<feature type="region of interest" description="Disordered" evidence="1">
    <location>
        <begin position="1466"/>
        <end position="1529"/>
    </location>
</feature>
<feature type="compositionally biased region" description="Polar residues" evidence="1">
    <location>
        <begin position="87"/>
        <end position="96"/>
    </location>
</feature>
<feature type="region of interest" description="Disordered" evidence="1">
    <location>
        <begin position="245"/>
        <end position="278"/>
    </location>
</feature>
<name>A0A3Q3IUL3_MONAL</name>
<dbReference type="Proteomes" id="UP000261600">
    <property type="component" value="Unplaced"/>
</dbReference>
<feature type="compositionally biased region" description="Basic and acidic residues" evidence="1">
    <location>
        <begin position="442"/>
        <end position="453"/>
    </location>
</feature>
<feature type="compositionally biased region" description="Polar residues" evidence="1">
    <location>
        <begin position="1148"/>
        <end position="1164"/>
    </location>
</feature>
<feature type="compositionally biased region" description="Polar residues" evidence="1">
    <location>
        <begin position="1247"/>
        <end position="1257"/>
    </location>
</feature>
<feature type="compositionally biased region" description="Low complexity" evidence="1">
    <location>
        <begin position="363"/>
        <end position="396"/>
    </location>
</feature>
<dbReference type="RefSeq" id="XP_020470125.1">
    <property type="nucleotide sequence ID" value="XM_020614469.1"/>
</dbReference>
<feature type="region of interest" description="Disordered" evidence="1">
    <location>
        <begin position="896"/>
        <end position="927"/>
    </location>
</feature>
<feature type="compositionally biased region" description="Low complexity" evidence="1">
    <location>
        <begin position="1337"/>
        <end position="1367"/>
    </location>
</feature>
<protein>
    <recommendedName>
        <fullName evidence="4">KIAA1522</fullName>
    </recommendedName>
</protein>
<evidence type="ECO:0000256" key="1">
    <source>
        <dbReference type="SAM" id="MobiDB-lite"/>
    </source>
</evidence>
<feature type="compositionally biased region" description="Low complexity" evidence="1">
    <location>
        <begin position="1108"/>
        <end position="1118"/>
    </location>
</feature>
<feature type="compositionally biased region" description="Pro residues" evidence="1">
    <location>
        <begin position="1026"/>
        <end position="1045"/>
    </location>
</feature>
<feature type="region of interest" description="Disordered" evidence="1">
    <location>
        <begin position="492"/>
        <end position="514"/>
    </location>
</feature>
<feature type="compositionally biased region" description="Polar residues" evidence="1">
    <location>
        <begin position="604"/>
        <end position="625"/>
    </location>
</feature>
<feature type="region of interest" description="Disordered" evidence="1">
    <location>
        <begin position="190"/>
        <end position="231"/>
    </location>
</feature>
<feature type="region of interest" description="Disordered" evidence="1">
    <location>
        <begin position="1090"/>
        <end position="1164"/>
    </location>
</feature>
<feature type="region of interest" description="Disordered" evidence="1">
    <location>
        <begin position="1026"/>
        <end position="1059"/>
    </location>
</feature>
<feature type="compositionally biased region" description="Polar residues" evidence="1">
    <location>
        <begin position="245"/>
        <end position="275"/>
    </location>
</feature>
<feature type="region of interest" description="Disordered" evidence="1">
    <location>
        <begin position="529"/>
        <end position="567"/>
    </location>
</feature>
<dbReference type="KEGG" id="malb:109968306"/>
<keyword evidence="3" id="KW-1185">Reference proteome</keyword>
<feature type="compositionally biased region" description="Pro residues" evidence="1">
    <location>
        <begin position="1131"/>
        <end position="1143"/>
    </location>
</feature>
<dbReference type="PANTHER" id="PTHR23039:SF6">
    <property type="entry name" value="SIMILAR TO MKIAA1522 PROTEIN"/>
    <property type="match status" value="1"/>
</dbReference>
<dbReference type="PANTHER" id="PTHR23039">
    <property type="entry name" value="NANCE-HORAN SYNDROME PROTEIN"/>
    <property type="match status" value="1"/>
</dbReference>
<feature type="region of interest" description="Disordered" evidence="1">
    <location>
        <begin position="1189"/>
        <end position="1257"/>
    </location>
</feature>
<organism evidence="2 3">
    <name type="scientific">Monopterus albus</name>
    <name type="common">Swamp eel</name>
    <dbReference type="NCBI Taxonomy" id="43700"/>
    <lineage>
        <taxon>Eukaryota</taxon>
        <taxon>Metazoa</taxon>
        <taxon>Chordata</taxon>
        <taxon>Craniata</taxon>
        <taxon>Vertebrata</taxon>
        <taxon>Euteleostomi</taxon>
        <taxon>Actinopterygii</taxon>
        <taxon>Neopterygii</taxon>
        <taxon>Teleostei</taxon>
        <taxon>Neoteleostei</taxon>
        <taxon>Acanthomorphata</taxon>
        <taxon>Anabantaria</taxon>
        <taxon>Synbranchiformes</taxon>
        <taxon>Synbranchidae</taxon>
        <taxon>Monopterus</taxon>
    </lineage>
</organism>
<evidence type="ECO:0008006" key="4">
    <source>
        <dbReference type="Google" id="ProtNLM"/>
    </source>
</evidence>
<feature type="compositionally biased region" description="Low complexity" evidence="1">
    <location>
        <begin position="426"/>
        <end position="437"/>
    </location>
</feature>
<feature type="region of interest" description="Disordered" evidence="1">
    <location>
        <begin position="426"/>
        <end position="453"/>
    </location>
</feature>
<dbReference type="GeneID" id="109968306"/>
<dbReference type="STRING" id="43700.ENSMALP00000007680"/>
<feature type="compositionally biased region" description="Basic residues" evidence="1">
    <location>
        <begin position="26"/>
        <end position="35"/>
    </location>
</feature>
<feature type="region of interest" description="Disordered" evidence="1">
    <location>
        <begin position="1395"/>
        <end position="1425"/>
    </location>
</feature>
<feature type="compositionally biased region" description="Pro residues" evidence="1">
    <location>
        <begin position="1219"/>
        <end position="1235"/>
    </location>
</feature>
<dbReference type="OrthoDB" id="9948858at2759"/>
<feature type="region of interest" description="Disordered" evidence="1">
    <location>
        <begin position="310"/>
        <end position="330"/>
    </location>
</feature>
<feature type="compositionally biased region" description="Polar residues" evidence="1">
    <location>
        <begin position="197"/>
        <end position="207"/>
    </location>
</feature>
<feature type="region of interest" description="Disordered" evidence="1">
    <location>
        <begin position="73"/>
        <end position="110"/>
    </location>
</feature>
<reference evidence="2" key="2">
    <citation type="submission" date="2025-09" db="UniProtKB">
        <authorList>
            <consortium name="Ensembl"/>
        </authorList>
    </citation>
    <scope>IDENTIFICATION</scope>
</reference>
<feature type="region of interest" description="Disordered" evidence="1">
    <location>
        <begin position="730"/>
        <end position="759"/>
    </location>
</feature>
<feature type="compositionally biased region" description="Polar residues" evidence="1">
    <location>
        <begin position="550"/>
        <end position="567"/>
    </location>
</feature>
<feature type="region of interest" description="Disordered" evidence="1">
    <location>
        <begin position="1337"/>
        <end position="1383"/>
    </location>
</feature>
<feature type="compositionally biased region" description="Polar residues" evidence="1">
    <location>
        <begin position="738"/>
        <end position="747"/>
    </location>
</feature>
<reference evidence="2" key="1">
    <citation type="submission" date="2025-08" db="UniProtKB">
        <authorList>
            <consortium name="Ensembl"/>
        </authorList>
    </citation>
    <scope>IDENTIFICATION</scope>
</reference>
<feature type="region of interest" description="Disordered" evidence="1">
    <location>
        <begin position="24"/>
        <end position="43"/>
    </location>
</feature>
<proteinExistence type="predicted"/>
<accession>A0A3Q3IUL3</accession>
<feature type="compositionally biased region" description="Basic residues" evidence="1">
    <location>
        <begin position="212"/>
        <end position="222"/>
    </location>
</feature>